<proteinExistence type="predicted"/>
<dbReference type="AlphaFoldDB" id="A0A6B3NC26"/>
<comment type="caution">
    <text evidence="6">The sequence shown here is derived from an EMBL/GenBank/DDBJ whole genome shotgun (WGS) entry which is preliminary data.</text>
</comment>
<dbReference type="GO" id="GO:0000166">
    <property type="term" value="F:nucleotide binding"/>
    <property type="evidence" value="ECO:0007669"/>
    <property type="project" value="UniProtKB-KW"/>
</dbReference>
<evidence type="ECO:0000256" key="5">
    <source>
        <dbReference type="ARBA" id="ARBA00022801"/>
    </source>
</evidence>
<keyword evidence="2" id="KW-1277">Toxin-antitoxin system</keyword>
<gene>
    <name evidence="6" type="ORF">F6J89_16690</name>
</gene>
<dbReference type="Pfam" id="PF01934">
    <property type="entry name" value="HepT-like"/>
    <property type="match status" value="1"/>
</dbReference>
<evidence type="ECO:0000256" key="2">
    <source>
        <dbReference type="ARBA" id="ARBA00022649"/>
    </source>
</evidence>
<keyword evidence="3" id="KW-0540">Nuclease</keyword>
<evidence type="ECO:0000256" key="4">
    <source>
        <dbReference type="ARBA" id="ARBA00022741"/>
    </source>
</evidence>
<dbReference type="GO" id="GO:0004540">
    <property type="term" value="F:RNA nuclease activity"/>
    <property type="evidence" value="ECO:0007669"/>
    <property type="project" value="InterPro"/>
</dbReference>
<accession>A0A6B3NC26</accession>
<evidence type="ECO:0000256" key="1">
    <source>
        <dbReference type="ARBA" id="ARBA00022553"/>
    </source>
</evidence>
<name>A0A6B3NC26_9CYAN</name>
<organism evidence="6">
    <name type="scientific">Symploca sp. SIO1C4</name>
    <dbReference type="NCBI Taxonomy" id="2607765"/>
    <lineage>
        <taxon>Bacteria</taxon>
        <taxon>Bacillati</taxon>
        <taxon>Cyanobacteriota</taxon>
        <taxon>Cyanophyceae</taxon>
        <taxon>Coleofasciculales</taxon>
        <taxon>Coleofasciculaceae</taxon>
        <taxon>Symploca</taxon>
    </lineage>
</organism>
<keyword evidence="5" id="KW-0378">Hydrolase</keyword>
<dbReference type="GO" id="GO:0016787">
    <property type="term" value="F:hydrolase activity"/>
    <property type="evidence" value="ECO:0007669"/>
    <property type="project" value="UniProtKB-KW"/>
</dbReference>
<sequence>MSAIDDLTRLHHMQDAAREALVFISGKTREDLANDRMLTLAVVKDLEIIGEAAGRISAECRGRYPGIPWAVIVGMRNRLTHAYFSIDLDIVWDTVTKDLAPLVEQLERVIQEESWLD</sequence>
<dbReference type="PANTHER" id="PTHR34139:SF1">
    <property type="entry name" value="RNASE MJ1380-RELATED"/>
    <property type="match status" value="1"/>
</dbReference>
<dbReference type="EMBL" id="JAAHFQ010000328">
    <property type="protein sequence ID" value="NER29217.1"/>
    <property type="molecule type" value="Genomic_DNA"/>
</dbReference>
<dbReference type="InterPro" id="IPR051813">
    <property type="entry name" value="HepT_RNase_toxin"/>
</dbReference>
<keyword evidence="4" id="KW-0547">Nucleotide-binding</keyword>
<evidence type="ECO:0000256" key="3">
    <source>
        <dbReference type="ARBA" id="ARBA00022722"/>
    </source>
</evidence>
<evidence type="ECO:0000313" key="6">
    <source>
        <dbReference type="EMBL" id="NER29217.1"/>
    </source>
</evidence>
<dbReference type="InterPro" id="IPR008201">
    <property type="entry name" value="HepT-like"/>
</dbReference>
<dbReference type="PANTHER" id="PTHR34139">
    <property type="entry name" value="UPF0331 PROTEIN MJ0127"/>
    <property type="match status" value="1"/>
</dbReference>
<dbReference type="GO" id="GO:0110001">
    <property type="term" value="C:toxin-antitoxin complex"/>
    <property type="evidence" value="ECO:0007669"/>
    <property type="project" value="InterPro"/>
</dbReference>
<keyword evidence="1" id="KW-0597">Phosphoprotein</keyword>
<reference evidence="6" key="1">
    <citation type="submission" date="2019-11" db="EMBL/GenBank/DDBJ databases">
        <title>Genomic insights into an expanded diversity of filamentous marine cyanobacteria reveals the extraordinary biosynthetic potential of Moorea and Okeania.</title>
        <authorList>
            <person name="Ferreira Leao T."/>
            <person name="Wang M."/>
            <person name="Moss N."/>
            <person name="Da Silva R."/>
            <person name="Sanders J."/>
            <person name="Nurk S."/>
            <person name="Gurevich A."/>
            <person name="Humphrey G."/>
            <person name="Reher R."/>
            <person name="Zhu Q."/>
            <person name="Belda-Ferre P."/>
            <person name="Glukhov E."/>
            <person name="Rex R."/>
            <person name="Dorrestein P.C."/>
            <person name="Knight R."/>
            <person name="Pevzner P."/>
            <person name="Gerwick W.H."/>
            <person name="Gerwick L."/>
        </authorList>
    </citation>
    <scope>NUCLEOTIDE SEQUENCE</scope>
    <source>
        <strain evidence="6">SIO1C4</strain>
    </source>
</reference>
<protein>
    <submittedName>
        <fullName evidence="6">DUF86 domain-containing protein</fullName>
    </submittedName>
</protein>